<feature type="transmembrane region" description="Helical" evidence="1">
    <location>
        <begin position="36"/>
        <end position="53"/>
    </location>
</feature>
<accession>A0A6B0Z036</accession>
<feature type="non-terminal residue" evidence="2">
    <location>
        <position position="145"/>
    </location>
</feature>
<evidence type="ECO:0000313" key="2">
    <source>
        <dbReference type="EMBL" id="MXY95262.1"/>
    </source>
</evidence>
<evidence type="ECO:0000256" key="1">
    <source>
        <dbReference type="SAM" id="Phobius"/>
    </source>
</evidence>
<sequence>MSRQIVHPAFIPFFFLFRLIYIPASVLSHTGHGSPWLNAALGCVVALGAEGLTRRMRVDVSGRERQRAVVVVILALVTLGFFPEEAPIGLILWAGSGAAWGAATRGLAMWAASTSAVVGAGAAGALLGATGLFGPGSWLGAVVLG</sequence>
<dbReference type="EMBL" id="VXRG01000142">
    <property type="protein sequence ID" value="MXY95262.1"/>
    <property type="molecule type" value="Genomic_DNA"/>
</dbReference>
<comment type="caution">
    <text evidence="2">The sequence shown here is derived from an EMBL/GenBank/DDBJ whole genome shotgun (WGS) entry which is preliminary data.</text>
</comment>
<reference evidence="2" key="1">
    <citation type="submission" date="2019-09" db="EMBL/GenBank/DDBJ databases">
        <title>Characterisation of the sponge microbiome using genome-centric metagenomics.</title>
        <authorList>
            <person name="Engelberts J.P."/>
            <person name="Robbins S.J."/>
            <person name="De Goeij J.M."/>
            <person name="Aranda M."/>
            <person name="Bell S.C."/>
            <person name="Webster N.S."/>
        </authorList>
    </citation>
    <scope>NUCLEOTIDE SEQUENCE</scope>
    <source>
        <strain evidence="2">SB0664_bin_27</strain>
    </source>
</reference>
<gene>
    <name evidence="2" type="ORF">F4Y42_17610</name>
</gene>
<feature type="transmembrane region" description="Helical" evidence="1">
    <location>
        <begin position="5"/>
        <end position="24"/>
    </location>
</feature>
<organism evidence="2">
    <name type="scientific">Caldilineaceae bacterium SB0664_bin_27</name>
    <dbReference type="NCBI Taxonomy" id="2605260"/>
    <lineage>
        <taxon>Bacteria</taxon>
        <taxon>Bacillati</taxon>
        <taxon>Chloroflexota</taxon>
        <taxon>Caldilineae</taxon>
        <taxon>Caldilineales</taxon>
        <taxon>Caldilineaceae</taxon>
    </lineage>
</organism>
<proteinExistence type="predicted"/>
<feature type="transmembrane region" description="Helical" evidence="1">
    <location>
        <begin position="65"/>
        <end position="82"/>
    </location>
</feature>
<keyword evidence="1" id="KW-0472">Membrane</keyword>
<dbReference type="AlphaFoldDB" id="A0A6B0Z036"/>
<feature type="transmembrane region" description="Helical" evidence="1">
    <location>
        <begin position="115"/>
        <end position="134"/>
    </location>
</feature>
<name>A0A6B0Z036_9CHLR</name>
<keyword evidence="1" id="KW-0812">Transmembrane</keyword>
<keyword evidence="1" id="KW-1133">Transmembrane helix</keyword>
<protein>
    <submittedName>
        <fullName evidence="2">Uncharacterized protein</fullName>
    </submittedName>
</protein>